<dbReference type="GO" id="GO:0006310">
    <property type="term" value="P:DNA recombination"/>
    <property type="evidence" value="ECO:0007669"/>
    <property type="project" value="UniProtKB-UniRule"/>
</dbReference>
<name>A0A9D1K8J7_9FIRM</name>
<evidence type="ECO:0000256" key="5">
    <source>
        <dbReference type="ARBA" id="ARBA00023204"/>
    </source>
</evidence>
<accession>A0A9D1K8J7</accession>
<evidence type="ECO:0000256" key="1">
    <source>
        <dbReference type="ARBA" id="ARBA00007452"/>
    </source>
</evidence>
<organism evidence="9 10">
    <name type="scientific">Candidatus Alectryocaccomicrobium excrementavium</name>
    <dbReference type="NCBI Taxonomy" id="2840668"/>
    <lineage>
        <taxon>Bacteria</taxon>
        <taxon>Bacillati</taxon>
        <taxon>Bacillota</taxon>
        <taxon>Clostridia</taxon>
        <taxon>Candidatus Alectryocaccomicrobium</taxon>
    </lineage>
</organism>
<dbReference type="AlphaFoldDB" id="A0A9D1K8J7"/>
<evidence type="ECO:0000256" key="3">
    <source>
        <dbReference type="ARBA" id="ARBA00022763"/>
    </source>
</evidence>
<comment type="similarity">
    <text evidence="1 7">Belongs to the RecO family.</text>
</comment>
<dbReference type="Pfam" id="PF02565">
    <property type="entry name" value="RecO_C"/>
    <property type="match status" value="1"/>
</dbReference>
<gene>
    <name evidence="7 9" type="primary">recO</name>
    <name evidence="9" type="ORF">IAA84_13710</name>
</gene>
<dbReference type="InterPro" id="IPR037278">
    <property type="entry name" value="ARFGAP/RecO"/>
</dbReference>
<dbReference type="InterPro" id="IPR042242">
    <property type="entry name" value="RecO_C"/>
</dbReference>
<proteinExistence type="inferred from homology"/>
<reference evidence="9" key="2">
    <citation type="journal article" date="2021" name="PeerJ">
        <title>Extensive microbial diversity within the chicken gut microbiome revealed by metagenomics and culture.</title>
        <authorList>
            <person name="Gilroy R."/>
            <person name="Ravi A."/>
            <person name="Getino M."/>
            <person name="Pursley I."/>
            <person name="Horton D.L."/>
            <person name="Alikhan N.F."/>
            <person name="Baker D."/>
            <person name="Gharbi K."/>
            <person name="Hall N."/>
            <person name="Watson M."/>
            <person name="Adriaenssens E.M."/>
            <person name="Foster-Nyarko E."/>
            <person name="Jarju S."/>
            <person name="Secka A."/>
            <person name="Antonio M."/>
            <person name="Oren A."/>
            <person name="Chaudhuri R.R."/>
            <person name="La Ragione R."/>
            <person name="Hildebrand F."/>
            <person name="Pallen M.J."/>
        </authorList>
    </citation>
    <scope>NUCLEOTIDE SEQUENCE</scope>
    <source>
        <strain evidence="9">13766</strain>
    </source>
</reference>
<dbReference type="GO" id="GO:0043590">
    <property type="term" value="C:bacterial nucleoid"/>
    <property type="evidence" value="ECO:0007669"/>
    <property type="project" value="TreeGrafter"/>
</dbReference>
<dbReference type="InterPro" id="IPR022572">
    <property type="entry name" value="DNA_rep/recomb_RecO_N"/>
</dbReference>
<dbReference type="PANTHER" id="PTHR33991:SF1">
    <property type="entry name" value="DNA REPAIR PROTEIN RECO"/>
    <property type="match status" value="1"/>
</dbReference>
<evidence type="ECO:0000313" key="9">
    <source>
        <dbReference type="EMBL" id="HIS94063.1"/>
    </source>
</evidence>
<evidence type="ECO:0000259" key="8">
    <source>
        <dbReference type="Pfam" id="PF11967"/>
    </source>
</evidence>
<sequence>MASESIVTAAIVLRRADYGDYDRMLTLLSPELGKLSAIARGVKKPKSRLSAAAEPFCASEFQLRERAGRYSVEQCSIVEAFLPIREDYQKLVHAAYWLKLAEWAAVENAPNPELFQLLMDALAALSQNHVPLSMTTLAFEAHYLALLGMSPNVEGCVLCGAPLSGGERFDAGQGGLICPKHAGGVPLTEGARRILLKLPRTRFSQYALLDGRAEWPEAAKLLRAFLRYHIDAPVKKYPDFEF</sequence>
<dbReference type="PANTHER" id="PTHR33991">
    <property type="entry name" value="DNA REPAIR PROTEIN RECO"/>
    <property type="match status" value="1"/>
</dbReference>
<dbReference type="Gene3D" id="2.40.50.140">
    <property type="entry name" value="Nucleic acid-binding proteins"/>
    <property type="match status" value="1"/>
</dbReference>
<dbReference type="Pfam" id="PF11967">
    <property type="entry name" value="RecO_N"/>
    <property type="match status" value="1"/>
</dbReference>
<dbReference type="SUPFAM" id="SSF57863">
    <property type="entry name" value="ArfGap/RecO-like zinc finger"/>
    <property type="match status" value="1"/>
</dbReference>
<dbReference type="Proteomes" id="UP000824140">
    <property type="component" value="Unassembled WGS sequence"/>
</dbReference>
<dbReference type="Gene3D" id="1.20.1440.120">
    <property type="entry name" value="Recombination protein O, C-terminal domain"/>
    <property type="match status" value="1"/>
</dbReference>
<comment type="caution">
    <text evidence="9">The sequence shown here is derived from an EMBL/GenBank/DDBJ whole genome shotgun (WGS) entry which is preliminary data.</text>
</comment>
<dbReference type="HAMAP" id="MF_00201">
    <property type="entry name" value="RecO"/>
    <property type="match status" value="1"/>
</dbReference>
<keyword evidence="5 7" id="KW-0234">DNA repair</keyword>
<comment type="function">
    <text evidence="7">Involved in DNA repair and RecF pathway recombination.</text>
</comment>
<dbReference type="EMBL" id="DVJN01000267">
    <property type="protein sequence ID" value="HIS94063.1"/>
    <property type="molecule type" value="Genomic_DNA"/>
</dbReference>
<dbReference type="InterPro" id="IPR003717">
    <property type="entry name" value="RecO"/>
</dbReference>
<evidence type="ECO:0000256" key="4">
    <source>
        <dbReference type="ARBA" id="ARBA00023172"/>
    </source>
</evidence>
<dbReference type="GO" id="GO:0006302">
    <property type="term" value="P:double-strand break repair"/>
    <property type="evidence" value="ECO:0007669"/>
    <property type="project" value="TreeGrafter"/>
</dbReference>
<evidence type="ECO:0000256" key="7">
    <source>
        <dbReference type="HAMAP-Rule" id="MF_00201"/>
    </source>
</evidence>
<reference evidence="9" key="1">
    <citation type="submission" date="2020-10" db="EMBL/GenBank/DDBJ databases">
        <authorList>
            <person name="Gilroy R."/>
        </authorList>
    </citation>
    <scope>NUCLEOTIDE SEQUENCE</scope>
    <source>
        <strain evidence="9">13766</strain>
    </source>
</reference>
<keyword evidence="4 7" id="KW-0233">DNA recombination</keyword>
<evidence type="ECO:0000256" key="6">
    <source>
        <dbReference type="ARBA" id="ARBA00033409"/>
    </source>
</evidence>
<protein>
    <recommendedName>
        <fullName evidence="2 7">DNA repair protein RecO</fullName>
    </recommendedName>
    <alternativeName>
        <fullName evidence="6 7">Recombination protein O</fullName>
    </alternativeName>
</protein>
<evidence type="ECO:0000256" key="2">
    <source>
        <dbReference type="ARBA" id="ARBA00021310"/>
    </source>
</evidence>
<evidence type="ECO:0000313" key="10">
    <source>
        <dbReference type="Proteomes" id="UP000824140"/>
    </source>
</evidence>
<dbReference type="SUPFAM" id="SSF50249">
    <property type="entry name" value="Nucleic acid-binding proteins"/>
    <property type="match status" value="1"/>
</dbReference>
<feature type="domain" description="DNA replication/recombination mediator RecO N-terminal" evidence="8">
    <location>
        <begin position="6"/>
        <end position="81"/>
    </location>
</feature>
<dbReference type="NCBIfam" id="TIGR00613">
    <property type="entry name" value="reco"/>
    <property type="match status" value="1"/>
</dbReference>
<keyword evidence="3 7" id="KW-0227">DNA damage</keyword>
<dbReference type="InterPro" id="IPR012340">
    <property type="entry name" value="NA-bd_OB-fold"/>
</dbReference>